<dbReference type="InterPro" id="IPR031571">
    <property type="entry name" value="RcpC_dom"/>
</dbReference>
<evidence type="ECO:0000313" key="3">
    <source>
        <dbReference type="Proteomes" id="UP000029224"/>
    </source>
</evidence>
<reference evidence="2 3" key="2">
    <citation type="submission" date="2014-09" db="EMBL/GenBank/DDBJ databases">
        <authorList>
            <consortium name="NBRP consortium"/>
            <person name="Sawabe T."/>
            <person name="Meirelles P."/>
            <person name="Nakanishi M."/>
            <person name="Sayaka M."/>
            <person name="Hattori M."/>
            <person name="Ohkuma M."/>
        </authorList>
    </citation>
    <scope>NUCLEOTIDE SEQUENCE [LARGE SCALE GENOMIC DNA]</scope>
    <source>
        <strain evidence="2 3">JCM 19240</strain>
    </source>
</reference>
<sequence>MRSRLVLLIAVLALVVGAIGLRDMLNQKSTPQAQAEVVPVQPIEEHVSVWRVITDIAKGTPIQTEQVVKVQLPLSQALSHGVKKDTHIDFSPSTLTNRALPKGTIVLQEYQVKAGQPGYIDLLVTEGMTPYPLQVSDKNLINDYIRPGTYIDVLTVSSPNNNLAANTDKPRSFKGVNANMFLKQVKVLNIDNDDDNSVTARAPTKELGFTTVVIEVKPDDLPRLALAQRTMHIEIYRSQTYRQSTYVEVRNIMDNYVGIEEFRGKTAMSGEAL</sequence>
<proteinExistence type="predicted"/>
<dbReference type="EMBL" id="BBMT01000004">
    <property type="protein sequence ID" value="GAL34228.1"/>
    <property type="molecule type" value="Genomic_DNA"/>
</dbReference>
<dbReference type="AlphaFoldDB" id="A0A090T4R8"/>
<evidence type="ECO:0000259" key="1">
    <source>
        <dbReference type="Pfam" id="PF16976"/>
    </source>
</evidence>
<organism evidence="2 3">
    <name type="scientific">Vibrio maritimus</name>
    <dbReference type="NCBI Taxonomy" id="990268"/>
    <lineage>
        <taxon>Bacteria</taxon>
        <taxon>Pseudomonadati</taxon>
        <taxon>Pseudomonadota</taxon>
        <taxon>Gammaproteobacteria</taxon>
        <taxon>Vibrionales</taxon>
        <taxon>Vibrionaceae</taxon>
        <taxon>Vibrio</taxon>
    </lineage>
</organism>
<dbReference type="Proteomes" id="UP000029224">
    <property type="component" value="Unassembled WGS sequence"/>
</dbReference>
<dbReference type="OrthoDB" id="6399095at2"/>
<dbReference type="InterPro" id="IPR017592">
    <property type="entry name" value="Pilus_assmbl_Flp-typ_CpaB"/>
</dbReference>
<comment type="caution">
    <text evidence="2">The sequence shown here is derived from an EMBL/GenBank/DDBJ whole genome shotgun (WGS) entry which is preliminary data.</text>
</comment>
<feature type="domain" description="Flp pilus assembly protein RcpC/CpaB" evidence="1">
    <location>
        <begin position="123"/>
        <end position="233"/>
    </location>
</feature>
<keyword evidence="3" id="KW-1185">Reference proteome</keyword>
<protein>
    <submittedName>
        <fullName evidence="2">Flp pilus assembly protein RcpC/CpaB</fullName>
    </submittedName>
</protein>
<accession>A0A090T4R8</accession>
<name>A0A090T4R8_9VIBR</name>
<gene>
    <name evidence="2" type="ORF">JCM19240_1136</name>
</gene>
<dbReference type="NCBIfam" id="TIGR03177">
    <property type="entry name" value="pilus_cpaB"/>
    <property type="match status" value="1"/>
</dbReference>
<dbReference type="Pfam" id="PF16976">
    <property type="entry name" value="RcpC"/>
    <property type="match status" value="1"/>
</dbReference>
<evidence type="ECO:0000313" key="2">
    <source>
        <dbReference type="EMBL" id="GAL34228.1"/>
    </source>
</evidence>
<reference evidence="2 3" key="1">
    <citation type="submission" date="2014-09" db="EMBL/GenBank/DDBJ databases">
        <title>Vibrio maritimus JCM 19240. (C210) whole genome shotgun sequence.</title>
        <authorList>
            <person name="Sawabe T."/>
            <person name="Meirelles P."/>
            <person name="Nakanishi M."/>
            <person name="Sayaka M."/>
            <person name="Hattori M."/>
            <person name="Ohkuma M."/>
        </authorList>
    </citation>
    <scope>NUCLEOTIDE SEQUENCE [LARGE SCALE GENOMIC DNA]</scope>
    <source>
        <strain evidence="2 3">JCM 19240</strain>
    </source>
</reference>